<reference evidence="2 3" key="1">
    <citation type="submission" date="2023-12" db="EMBL/GenBank/DDBJ databases">
        <title>Draft Genome Sequences of Bordetella parapertussis clinical Isolates from Colombia, 2023.</title>
        <authorList>
            <person name="Montilla E.A."/>
            <person name="Rojas F."/>
            <person name="Vargas M.N."/>
            <person name="Bonilla V."/>
            <person name="Duarte C."/>
        </authorList>
    </citation>
    <scope>NUCLEOTIDE SEQUENCE [LARGE SCALE GENOMIC DNA]</scope>
    <source>
        <strain evidence="2 3">320001806</strain>
    </source>
</reference>
<dbReference type="PROSITE" id="PS50983">
    <property type="entry name" value="FE_B12_PBP"/>
    <property type="match status" value="1"/>
</dbReference>
<proteinExistence type="predicted"/>
<protein>
    <submittedName>
        <fullName evidence="2">Cobalamin-binding protein</fullName>
    </submittedName>
</protein>
<evidence type="ECO:0000313" key="2">
    <source>
        <dbReference type="EMBL" id="MEB2663861.1"/>
    </source>
</evidence>
<gene>
    <name evidence="2" type="ORF">U5T69_11755</name>
</gene>
<organism evidence="2 3">
    <name type="scientific">Bordetella parapertussis</name>
    <dbReference type="NCBI Taxonomy" id="519"/>
    <lineage>
        <taxon>Bacteria</taxon>
        <taxon>Pseudomonadati</taxon>
        <taxon>Pseudomonadota</taxon>
        <taxon>Betaproteobacteria</taxon>
        <taxon>Burkholderiales</taxon>
        <taxon>Alcaligenaceae</taxon>
        <taxon>Bordetella</taxon>
    </lineage>
</organism>
<feature type="non-terminal residue" evidence="2">
    <location>
        <position position="44"/>
    </location>
</feature>
<accession>A0ABU5X5L9</accession>
<evidence type="ECO:0000259" key="1">
    <source>
        <dbReference type="PROSITE" id="PS50983"/>
    </source>
</evidence>
<dbReference type="EMBL" id="JAXUBE010000035">
    <property type="protein sequence ID" value="MEB2663861.1"/>
    <property type="molecule type" value="Genomic_DNA"/>
</dbReference>
<feature type="domain" description="Fe/B12 periplasmic-binding" evidence="1">
    <location>
        <begin position="24"/>
        <end position="44"/>
    </location>
</feature>
<sequence>MSAARLAPRLIALTVAALAQPARRAIALAPHAAELVYAAGAGDR</sequence>
<comment type="caution">
    <text evidence="2">The sequence shown here is derived from an EMBL/GenBank/DDBJ whole genome shotgun (WGS) entry which is preliminary data.</text>
</comment>
<dbReference type="InterPro" id="IPR002491">
    <property type="entry name" value="ABC_transptr_periplasmic_BD"/>
</dbReference>
<keyword evidence="3" id="KW-1185">Reference proteome</keyword>
<evidence type="ECO:0000313" key="3">
    <source>
        <dbReference type="Proteomes" id="UP001324595"/>
    </source>
</evidence>
<dbReference type="Proteomes" id="UP001324595">
    <property type="component" value="Unassembled WGS sequence"/>
</dbReference>
<name>A0ABU5X5L9_BORPP</name>